<evidence type="ECO:0000256" key="1">
    <source>
        <dbReference type="SAM" id="MobiDB-lite"/>
    </source>
</evidence>
<accession>A0AAV1WX20</accession>
<dbReference type="EMBL" id="CAXHTB010000010">
    <property type="protein sequence ID" value="CAL0313241.1"/>
    <property type="molecule type" value="Genomic_DNA"/>
</dbReference>
<name>A0AAV1WX20_LUPLU</name>
<keyword evidence="3" id="KW-1185">Reference proteome</keyword>
<comment type="caution">
    <text evidence="2">The sequence shown here is derived from an EMBL/GenBank/DDBJ whole genome shotgun (WGS) entry which is preliminary data.</text>
</comment>
<protein>
    <submittedName>
        <fullName evidence="2">Uncharacterized protein</fullName>
    </submittedName>
</protein>
<reference evidence="2 3" key="1">
    <citation type="submission" date="2024-03" db="EMBL/GenBank/DDBJ databases">
        <authorList>
            <person name="Martinez-Hernandez J."/>
        </authorList>
    </citation>
    <scope>NUCLEOTIDE SEQUENCE [LARGE SCALE GENOMIC DNA]</scope>
</reference>
<evidence type="ECO:0000313" key="2">
    <source>
        <dbReference type="EMBL" id="CAL0313241.1"/>
    </source>
</evidence>
<feature type="region of interest" description="Disordered" evidence="1">
    <location>
        <begin position="1"/>
        <end position="25"/>
    </location>
</feature>
<evidence type="ECO:0000313" key="3">
    <source>
        <dbReference type="Proteomes" id="UP001497480"/>
    </source>
</evidence>
<proteinExistence type="predicted"/>
<dbReference type="AlphaFoldDB" id="A0AAV1WX20"/>
<gene>
    <name evidence="2" type="ORF">LLUT_LOCUS14301</name>
</gene>
<sequence>MASVDTTEEAKQQEPEGEAAAVAAAERKRMLESEKGNIERKASVDIKSESKRLRQEMLKRRHRARVL</sequence>
<organism evidence="2 3">
    <name type="scientific">Lupinus luteus</name>
    <name type="common">European yellow lupine</name>
    <dbReference type="NCBI Taxonomy" id="3873"/>
    <lineage>
        <taxon>Eukaryota</taxon>
        <taxon>Viridiplantae</taxon>
        <taxon>Streptophyta</taxon>
        <taxon>Embryophyta</taxon>
        <taxon>Tracheophyta</taxon>
        <taxon>Spermatophyta</taxon>
        <taxon>Magnoliopsida</taxon>
        <taxon>eudicotyledons</taxon>
        <taxon>Gunneridae</taxon>
        <taxon>Pentapetalae</taxon>
        <taxon>rosids</taxon>
        <taxon>fabids</taxon>
        <taxon>Fabales</taxon>
        <taxon>Fabaceae</taxon>
        <taxon>Papilionoideae</taxon>
        <taxon>50 kb inversion clade</taxon>
        <taxon>genistoids sensu lato</taxon>
        <taxon>core genistoids</taxon>
        <taxon>Genisteae</taxon>
        <taxon>Lupinus</taxon>
    </lineage>
</organism>
<dbReference type="Proteomes" id="UP001497480">
    <property type="component" value="Unassembled WGS sequence"/>
</dbReference>